<sequence length="573" mass="63419">MTLRWINEKFMLQRFPNTIAGILESVGWEEFAQYRSKNASKYAEVRLFKAIGSDKVLRQFGIINAYDLDKQTFPDNRLIPLTSNLANIGVGDGVKKTFNILSEYILPGSERIQINDADIADTEYKIDRLGRTITFNTPPTGIIKATYSLSTKAFEPTNTFGIFLFDDVSFDITTLKKGIGTANGTLKVFNLGVTNVKPGSVKVYVNNVLADDLSYTVKNSTGEVTFYDAPTTGEVSASYTEIRQPIEGNDYGDLIATGSGDLSTSDGLGNLAFSAASFIKPSVPTVMTFTNEDNFNPAFGRDSLLHAWGSVSKDRLILFLRMDAASNPDNIWHVPLYLGRLNNAGKKPRQNTVLIGGCRAGKAGVWTKDKKLGNHLVDYGMDTANGNNFAMLQQSIGGSYYQKHYLAFITHDKAIERPESGRGPSVYDDMYHDSLMGIVHPYDKEVGVLDDVYAVHPSGLEHDAELEVEKTVVHERIGIGDGITKVFHLFQRTADTKPSIYFDCKEQTNFTYSNDYKAVEFSTAPPVGTEITSSYIAANMYQYNLAESPITPMRLESTSPYAPIGWGIFKEKI</sequence>
<dbReference type="STRING" id="263475.AMD00_14130"/>
<evidence type="ECO:0000313" key="1">
    <source>
        <dbReference type="EMBL" id="KOO49492.1"/>
    </source>
</evidence>
<comment type="caution">
    <text evidence="1">The sequence shown here is derived from an EMBL/GenBank/DDBJ whole genome shotgun (WGS) entry which is preliminary data.</text>
</comment>
<dbReference type="RefSeq" id="WP_053417658.1">
    <property type="nucleotide sequence ID" value="NZ_LILB01000005.1"/>
</dbReference>
<accession>A0A0M0LF17</accession>
<dbReference type="AlphaFoldDB" id="A0A0M0LF17"/>
<organism evidence="1 2">
    <name type="scientific">Viridibacillus arvi</name>
    <dbReference type="NCBI Taxonomy" id="263475"/>
    <lineage>
        <taxon>Bacteria</taxon>
        <taxon>Bacillati</taxon>
        <taxon>Bacillota</taxon>
        <taxon>Bacilli</taxon>
        <taxon>Bacillales</taxon>
        <taxon>Caryophanaceae</taxon>
        <taxon>Viridibacillus</taxon>
    </lineage>
</organism>
<reference evidence="2" key="1">
    <citation type="submission" date="2015-08" db="EMBL/GenBank/DDBJ databases">
        <title>Fjat-10028 dsm 16317.</title>
        <authorList>
            <person name="Liu B."/>
            <person name="Wang J."/>
            <person name="Zhu Y."/>
            <person name="Liu G."/>
            <person name="Chen Q."/>
            <person name="Chen Z."/>
            <person name="Lan J."/>
            <person name="Che J."/>
            <person name="Ge C."/>
            <person name="Shi H."/>
            <person name="Pan Z."/>
            <person name="Liu X."/>
        </authorList>
    </citation>
    <scope>NUCLEOTIDE SEQUENCE [LARGE SCALE GENOMIC DNA]</scope>
    <source>
        <strain evidence="2">DSM 16317</strain>
    </source>
</reference>
<dbReference type="EMBL" id="LILB01000005">
    <property type="protein sequence ID" value="KOO49492.1"/>
    <property type="molecule type" value="Genomic_DNA"/>
</dbReference>
<dbReference type="GeneID" id="301137236"/>
<dbReference type="Proteomes" id="UP000036867">
    <property type="component" value="Unassembled WGS sequence"/>
</dbReference>
<gene>
    <name evidence="1" type="ORF">AMD00_14130</name>
</gene>
<evidence type="ECO:0008006" key="3">
    <source>
        <dbReference type="Google" id="ProtNLM"/>
    </source>
</evidence>
<dbReference type="OrthoDB" id="2820053at2"/>
<evidence type="ECO:0000313" key="2">
    <source>
        <dbReference type="Proteomes" id="UP000036867"/>
    </source>
</evidence>
<proteinExistence type="predicted"/>
<keyword evidence="2" id="KW-1185">Reference proteome</keyword>
<protein>
    <recommendedName>
        <fullName evidence="3">Major virion structural protein</fullName>
    </recommendedName>
</protein>
<name>A0A0M0LF17_9BACL</name>